<dbReference type="RefSeq" id="WP_151054591.1">
    <property type="nucleotide sequence ID" value="NZ_CP044222.1"/>
</dbReference>
<accession>A0A5J6LCZ3</accession>
<feature type="compositionally biased region" description="Basic residues" evidence="1">
    <location>
        <begin position="20"/>
        <end position="29"/>
    </location>
</feature>
<feature type="region of interest" description="Disordered" evidence="1">
    <location>
        <begin position="1"/>
        <end position="31"/>
    </location>
</feature>
<reference evidence="2 3" key="1">
    <citation type="submission" date="2019-09" db="EMBL/GenBank/DDBJ databases">
        <title>Nitrincola iocasae sp. nov., a bacterium isolated from the sediment collected at a cold seep field in South China Sea.</title>
        <authorList>
            <person name="Zhang H."/>
            <person name="Wang H."/>
            <person name="Li C."/>
        </authorList>
    </citation>
    <scope>NUCLEOTIDE SEQUENCE [LARGE SCALE GENOMIC DNA]</scope>
    <source>
        <strain evidence="2 3">KXZD1103</strain>
    </source>
</reference>
<proteinExistence type="predicted"/>
<evidence type="ECO:0000313" key="3">
    <source>
        <dbReference type="Proteomes" id="UP000325606"/>
    </source>
</evidence>
<sequence>MHELWQPHTQLSSGSQRPEHHTHRQRRLVKLTLTDERGDKADQLDITLDDSDGLLDIRRISQY</sequence>
<dbReference type="EMBL" id="CP044222">
    <property type="protein sequence ID" value="QEW06343.1"/>
    <property type="molecule type" value="Genomic_DNA"/>
</dbReference>
<organism evidence="2 3">
    <name type="scientific">Nitrincola iocasae</name>
    <dbReference type="NCBI Taxonomy" id="2614693"/>
    <lineage>
        <taxon>Bacteria</taxon>
        <taxon>Pseudomonadati</taxon>
        <taxon>Pseudomonadota</taxon>
        <taxon>Gammaproteobacteria</taxon>
        <taxon>Oceanospirillales</taxon>
        <taxon>Oceanospirillaceae</taxon>
        <taxon>Nitrincola</taxon>
    </lineage>
</organism>
<dbReference type="AlphaFoldDB" id="A0A5J6LCZ3"/>
<gene>
    <name evidence="2" type="ORF">F5I99_07400</name>
</gene>
<protein>
    <submittedName>
        <fullName evidence="2">Uncharacterized protein</fullName>
    </submittedName>
</protein>
<dbReference type="Proteomes" id="UP000325606">
    <property type="component" value="Chromosome"/>
</dbReference>
<evidence type="ECO:0000313" key="2">
    <source>
        <dbReference type="EMBL" id="QEW06343.1"/>
    </source>
</evidence>
<feature type="compositionally biased region" description="Polar residues" evidence="1">
    <location>
        <begin position="7"/>
        <end position="16"/>
    </location>
</feature>
<name>A0A5J6LCZ3_9GAMM</name>
<keyword evidence="3" id="KW-1185">Reference proteome</keyword>
<evidence type="ECO:0000256" key="1">
    <source>
        <dbReference type="SAM" id="MobiDB-lite"/>
    </source>
</evidence>
<dbReference type="KEGG" id="nik:F5I99_07400"/>